<feature type="compositionally biased region" description="Gly residues" evidence="1">
    <location>
        <begin position="224"/>
        <end position="240"/>
    </location>
</feature>
<feature type="compositionally biased region" description="Gly residues" evidence="1">
    <location>
        <begin position="144"/>
        <end position="176"/>
    </location>
</feature>
<accession>A0A2G8L9W6</accession>
<evidence type="ECO:0000256" key="1">
    <source>
        <dbReference type="SAM" id="MobiDB-lite"/>
    </source>
</evidence>
<evidence type="ECO:0000313" key="2">
    <source>
        <dbReference type="EMBL" id="PIK57005.1"/>
    </source>
</evidence>
<sequence>MRTLEAFQPNSPVNDTLGIQPSESRSKRQIERGRGTNGGTGTRRGENDGQDGQPGQNGGRGGAGGRGGNGGGAGGRGGNGGGAGGRGGSGTESRRQSKTANERIAYGGGRRLPNGGYEGYGRWGDFYGGGYIDSEGAYGWGGRTRDGGGGGGRGHGGGAGGRGGTGGRAGGRGGSGTENRRQSKKANERITYGGGRRLPNGGYEGYGRWGDFYGGGYIDSEGAHGWGGRTRDGGGGGGGWVMEVVGDGDGEEDEEDEEEVVEEEEGEEEVVGEEGRGGGGGRGGSGGRGGGGEWSSDWLSY</sequence>
<gene>
    <name evidence="2" type="ORF">BSL78_06097</name>
</gene>
<feature type="compositionally biased region" description="Acidic residues" evidence="1">
    <location>
        <begin position="246"/>
        <end position="272"/>
    </location>
</feature>
<dbReference type="Proteomes" id="UP000230750">
    <property type="component" value="Unassembled WGS sequence"/>
</dbReference>
<organism evidence="2 3">
    <name type="scientific">Stichopus japonicus</name>
    <name type="common">Sea cucumber</name>
    <dbReference type="NCBI Taxonomy" id="307972"/>
    <lineage>
        <taxon>Eukaryota</taxon>
        <taxon>Metazoa</taxon>
        <taxon>Echinodermata</taxon>
        <taxon>Eleutherozoa</taxon>
        <taxon>Echinozoa</taxon>
        <taxon>Holothuroidea</taxon>
        <taxon>Aspidochirotacea</taxon>
        <taxon>Aspidochirotida</taxon>
        <taxon>Stichopodidae</taxon>
        <taxon>Apostichopus</taxon>
    </lineage>
</organism>
<feature type="region of interest" description="Disordered" evidence="1">
    <location>
        <begin position="1"/>
        <end position="119"/>
    </location>
</feature>
<feature type="compositionally biased region" description="Gly residues" evidence="1">
    <location>
        <begin position="277"/>
        <end position="293"/>
    </location>
</feature>
<reference evidence="2 3" key="1">
    <citation type="journal article" date="2017" name="PLoS Biol.">
        <title>The sea cucumber genome provides insights into morphological evolution and visceral regeneration.</title>
        <authorList>
            <person name="Zhang X."/>
            <person name="Sun L."/>
            <person name="Yuan J."/>
            <person name="Sun Y."/>
            <person name="Gao Y."/>
            <person name="Zhang L."/>
            <person name="Li S."/>
            <person name="Dai H."/>
            <person name="Hamel J.F."/>
            <person name="Liu C."/>
            <person name="Yu Y."/>
            <person name="Liu S."/>
            <person name="Lin W."/>
            <person name="Guo K."/>
            <person name="Jin S."/>
            <person name="Xu P."/>
            <person name="Storey K.B."/>
            <person name="Huan P."/>
            <person name="Zhang T."/>
            <person name="Zhou Y."/>
            <person name="Zhang J."/>
            <person name="Lin C."/>
            <person name="Li X."/>
            <person name="Xing L."/>
            <person name="Huo D."/>
            <person name="Sun M."/>
            <person name="Wang L."/>
            <person name="Mercier A."/>
            <person name="Li F."/>
            <person name="Yang H."/>
            <person name="Xiang J."/>
        </authorList>
    </citation>
    <scope>NUCLEOTIDE SEQUENCE [LARGE SCALE GENOMIC DNA]</scope>
    <source>
        <strain evidence="2">Shaxun</strain>
        <tissue evidence="2">Muscle</tissue>
    </source>
</reference>
<protein>
    <submittedName>
        <fullName evidence="2">Uncharacterized protein</fullName>
    </submittedName>
</protein>
<feature type="compositionally biased region" description="Gly residues" evidence="1">
    <location>
        <begin position="106"/>
        <end position="119"/>
    </location>
</feature>
<feature type="compositionally biased region" description="Basic and acidic residues" evidence="1">
    <location>
        <begin position="178"/>
        <end position="188"/>
    </location>
</feature>
<evidence type="ECO:0000313" key="3">
    <source>
        <dbReference type="Proteomes" id="UP000230750"/>
    </source>
</evidence>
<keyword evidence="3" id="KW-1185">Reference proteome</keyword>
<feature type="region of interest" description="Disordered" evidence="1">
    <location>
        <begin position="224"/>
        <end position="301"/>
    </location>
</feature>
<feature type="region of interest" description="Disordered" evidence="1">
    <location>
        <begin position="144"/>
        <end position="203"/>
    </location>
</feature>
<feature type="compositionally biased region" description="Basic and acidic residues" evidence="1">
    <location>
        <begin position="24"/>
        <end position="34"/>
    </location>
</feature>
<feature type="compositionally biased region" description="Polar residues" evidence="1">
    <location>
        <begin position="8"/>
        <end position="23"/>
    </location>
</feature>
<feature type="compositionally biased region" description="Gly residues" evidence="1">
    <location>
        <begin position="55"/>
        <end position="90"/>
    </location>
</feature>
<dbReference type="AlphaFoldDB" id="A0A2G8L9W6"/>
<comment type="caution">
    <text evidence="2">The sequence shown here is derived from an EMBL/GenBank/DDBJ whole genome shotgun (WGS) entry which is preliminary data.</text>
</comment>
<feature type="compositionally biased region" description="Gly residues" evidence="1">
    <location>
        <begin position="192"/>
        <end position="203"/>
    </location>
</feature>
<proteinExistence type="predicted"/>
<dbReference type="EMBL" id="MRZV01000157">
    <property type="protein sequence ID" value="PIK57005.1"/>
    <property type="molecule type" value="Genomic_DNA"/>
</dbReference>
<name>A0A2G8L9W6_STIJA</name>